<dbReference type="Proteomes" id="UP001328107">
    <property type="component" value="Unassembled WGS sequence"/>
</dbReference>
<feature type="compositionally biased region" description="Low complexity" evidence="2">
    <location>
        <begin position="1608"/>
        <end position="1644"/>
    </location>
</feature>
<feature type="region of interest" description="Disordered" evidence="2">
    <location>
        <begin position="1760"/>
        <end position="1813"/>
    </location>
</feature>
<evidence type="ECO:0000313" key="4">
    <source>
        <dbReference type="EMBL" id="GMR54343.1"/>
    </source>
</evidence>
<feature type="compositionally biased region" description="Pro residues" evidence="2">
    <location>
        <begin position="1645"/>
        <end position="1654"/>
    </location>
</feature>
<name>A0AAN5I6M2_9BILA</name>
<dbReference type="PROSITE" id="PS50217">
    <property type="entry name" value="BZIP"/>
    <property type="match status" value="1"/>
</dbReference>
<feature type="compositionally biased region" description="Basic and acidic residues" evidence="2">
    <location>
        <begin position="1438"/>
        <end position="1452"/>
    </location>
</feature>
<feature type="compositionally biased region" description="Basic and acidic residues" evidence="2">
    <location>
        <begin position="852"/>
        <end position="867"/>
    </location>
</feature>
<feature type="compositionally biased region" description="Low complexity" evidence="2">
    <location>
        <begin position="790"/>
        <end position="803"/>
    </location>
</feature>
<dbReference type="SMART" id="SM00338">
    <property type="entry name" value="BRLZ"/>
    <property type="match status" value="1"/>
</dbReference>
<evidence type="ECO:0000313" key="5">
    <source>
        <dbReference type="Proteomes" id="UP001328107"/>
    </source>
</evidence>
<organism evidence="4 5">
    <name type="scientific">Pristionchus mayeri</name>
    <dbReference type="NCBI Taxonomy" id="1317129"/>
    <lineage>
        <taxon>Eukaryota</taxon>
        <taxon>Metazoa</taxon>
        <taxon>Ecdysozoa</taxon>
        <taxon>Nematoda</taxon>
        <taxon>Chromadorea</taxon>
        <taxon>Rhabditida</taxon>
        <taxon>Rhabditina</taxon>
        <taxon>Diplogasteromorpha</taxon>
        <taxon>Diplogasteroidea</taxon>
        <taxon>Neodiplogasteridae</taxon>
        <taxon>Pristionchus</taxon>
    </lineage>
</organism>
<feature type="compositionally biased region" description="Low complexity" evidence="2">
    <location>
        <begin position="267"/>
        <end position="284"/>
    </location>
</feature>
<dbReference type="GO" id="GO:0003700">
    <property type="term" value="F:DNA-binding transcription factor activity"/>
    <property type="evidence" value="ECO:0007669"/>
    <property type="project" value="InterPro"/>
</dbReference>
<feature type="compositionally biased region" description="Basic and acidic residues" evidence="2">
    <location>
        <begin position="1264"/>
        <end position="1275"/>
    </location>
</feature>
<feature type="compositionally biased region" description="Basic and acidic residues" evidence="2">
    <location>
        <begin position="1388"/>
        <end position="1399"/>
    </location>
</feature>
<feature type="compositionally biased region" description="Basic and acidic residues" evidence="2">
    <location>
        <begin position="804"/>
        <end position="838"/>
    </location>
</feature>
<feature type="compositionally biased region" description="Basic and acidic residues" evidence="2">
    <location>
        <begin position="1539"/>
        <end position="1566"/>
    </location>
</feature>
<dbReference type="PANTHER" id="PTHR48125">
    <property type="entry name" value="LP07818P1"/>
    <property type="match status" value="1"/>
</dbReference>
<feature type="compositionally biased region" description="Basic and acidic residues" evidence="2">
    <location>
        <begin position="139"/>
        <end position="174"/>
    </location>
</feature>
<feature type="compositionally biased region" description="Basic and acidic residues" evidence="2">
    <location>
        <begin position="1459"/>
        <end position="1470"/>
    </location>
</feature>
<feature type="domain" description="BZIP" evidence="3">
    <location>
        <begin position="147"/>
        <end position="204"/>
    </location>
</feature>
<feature type="region of interest" description="Disordered" evidence="2">
    <location>
        <begin position="218"/>
        <end position="498"/>
    </location>
</feature>
<feature type="compositionally biased region" description="Basic and acidic residues" evidence="2">
    <location>
        <begin position="1339"/>
        <end position="1365"/>
    </location>
</feature>
<feature type="compositionally biased region" description="Basic and acidic residues" evidence="2">
    <location>
        <begin position="1410"/>
        <end position="1423"/>
    </location>
</feature>
<feature type="compositionally biased region" description="Basic and acidic residues" evidence="2">
    <location>
        <begin position="909"/>
        <end position="941"/>
    </location>
</feature>
<feature type="compositionally biased region" description="Polar residues" evidence="2">
    <location>
        <begin position="321"/>
        <end position="332"/>
    </location>
</feature>
<keyword evidence="5" id="KW-1185">Reference proteome</keyword>
<feature type="region of interest" description="Disordered" evidence="2">
    <location>
        <begin position="1133"/>
        <end position="1206"/>
    </location>
</feature>
<feature type="compositionally biased region" description="Low complexity" evidence="2">
    <location>
        <begin position="220"/>
        <end position="254"/>
    </location>
</feature>
<feature type="compositionally biased region" description="Low complexity" evidence="2">
    <location>
        <begin position="124"/>
        <end position="134"/>
    </location>
</feature>
<feature type="compositionally biased region" description="Low complexity" evidence="2">
    <location>
        <begin position="353"/>
        <end position="379"/>
    </location>
</feature>
<dbReference type="SUPFAM" id="SSF57959">
    <property type="entry name" value="Leucine zipper domain"/>
    <property type="match status" value="1"/>
</dbReference>
<feature type="compositionally biased region" description="Basic and acidic residues" evidence="2">
    <location>
        <begin position="405"/>
        <end position="439"/>
    </location>
</feature>
<feature type="compositionally biased region" description="Low complexity" evidence="2">
    <location>
        <begin position="306"/>
        <end position="318"/>
    </location>
</feature>
<feature type="compositionally biased region" description="Low complexity" evidence="2">
    <location>
        <begin position="587"/>
        <end position="634"/>
    </location>
</feature>
<dbReference type="EMBL" id="BTRK01000005">
    <property type="protein sequence ID" value="GMR54343.1"/>
    <property type="molecule type" value="Genomic_DNA"/>
</dbReference>
<feature type="compositionally biased region" description="Low complexity" evidence="2">
    <location>
        <begin position="1366"/>
        <end position="1387"/>
    </location>
</feature>
<keyword evidence="1" id="KW-0175">Coiled coil</keyword>
<feature type="region of interest" description="Disordered" evidence="2">
    <location>
        <begin position="1264"/>
        <end position="1288"/>
    </location>
</feature>
<feature type="compositionally biased region" description="Acidic residues" evidence="2">
    <location>
        <begin position="1136"/>
        <end position="1184"/>
    </location>
</feature>
<dbReference type="PANTHER" id="PTHR48125:SF10">
    <property type="entry name" value="OS12G0136300 PROTEIN"/>
    <property type="match status" value="1"/>
</dbReference>
<feature type="compositionally biased region" description="Basic and acidic residues" evidence="2">
    <location>
        <begin position="1573"/>
        <end position="1601"/>
    </location>
</feature>
<gene>
    <name evidence="4" type="ORF">PMAYCL1PPCAC_24538</name>
</gene>
<feature type="compositionally biased region" description="Polar residues" evidence="2">
    <location>
        <begin position="1674"/>
        <end position="1683"/>
    </location>
</feature>
<feature type="region of interest" description="Disordered" evidence="2">
    <location>
        <begin position="1842"/>
        <end position="1865"/>
    </location>
</feature>
<proteinExistence type="predicted"/>
<feature type="region of interest" description="Disordered" evidence="2">
    <location>
        <begin position="1524"/>
        <end position="1692"/>
    </location>
</feature>
<evidence type="ECO:0000259" key="3">
    <source>
        <dbReference type="PROSITE" id="PS50217"/>
    </source>
</evidence>
<feature type="compositionally biased region" description="Basic residues" evidence="2">
    <location>
        <begin position="1801"/>
        <end position="1813"/>
    </location>
</feature>
<dbReference type="InterPro" id="IPR004827">
    <property type="entry name" value="bZIP"/>
</dbReference>
<dbReference type="Pfam" id="PF07716">
    <property type="entry name" value="bZIP_2"/>
    <property type="match status" value="1"/>
</dbReference>
<dbReference type="InterPro" id="IPR046347">
    <property type="entry name" value="bZIP_sf"/>
</dbReference>
<accession>A0AAN5I6M2</accession>
<feature type="non-terminal residue" evidence="4">
    <location>
        <position position="1894"/>
    </location>
</feature>
<feature type="compositionally biased region" description="Polar residues" evidence="2">
    <location>
        <begin position="392"/>
        <end position="404"/>
    </location>
</feature>
<comment type="caution">
    <text evidence="4">The sequence shown here is derived from an EMBL/GenBank/DDBJ whole genome shotgun (WGS) entry which is preliminary data.</text>
</comment>
<feature type="region of interest" description="Disordered" evidence="2">
    <location>
        <begin position="1039"/>
        <end position="1061"/>
    </location>
</feature>
<protein>
    <recommendedName>
        <fullName evidence="3">BZIP domain-containing protein</fullName>
    </recommendedName>
</protein>
<reference evidence="5" key="1">
    <citation type="submission" date="2022-10" db="EMBL/GenBank/DDBJ databases">
        <title>Genome assembly of Pristionchus species.</title>
        <authorList>
            <person name="Yoshida K."/>
            <person name="Sommer R.J."/>
        </authorList>
    </citation>
    <scope>NUCLEOTIDE SEQUENCE [LARGE SCALE GENOMIC DNA]</scope>
    <source>
        <strain evidence="5">RS5460</strain>
    </source>
</reference>
<feature type="coiled-coil region" evidence="1">
    <location>
        <begin position="179"/>
        <end position="206"/>
    </location>
</feature>
<feature type="compositionally biased region" description="Low complexity" evidence="2">
    <location>
        <begin position="471"/>
        <end position="483"/>
    </location>
</feature>
<feature type="compositionally biased region" description="Polar residues" evidence="2">
    <location>
        <begin position="292"/>
        <end position="305"/>
    </location>
</feature>
<evidence type="ECO:0000256" key="2">
    <source>
        <dbReference type="SAM" id="MobiDB-lite"/>
    </source>
</evidence>
<sequence>MAACSPSSSSSSSDISPSLRAALPSSQTSAFSAFQPFMMQQQLLALLQAQFQSALPIPSATAHTPIKCEFSSEESEPMETVIEPMTIIPPPQMSLLATAQSLHLPPPPPVPVLNLMKEELLRVPSESPSSTVSSPRKKCIGEIDKSSDDYKERRRKNNDSARRSREVRRLREQSNRERMQVLEVENGQLRQQISSLRMELSQLQLLMLGGVPSLGALANSTPSSTSSSSRFARASSYDPFSTSSSYSRPSRYDSGGNTGSSYSSFGSTDRLSTISSMSSSASLSHRPPAYPSASSSIMTRSYGNPSTTSYSRSSVTRETPSRSFATTTSSVPTREYGGLSSYRSSGATGGYGSSSYSSRPPYTSPSYSSTTNSASAYTPRVTPRYEYRSKTPGFSSEYSTSTPSTRRDRDYRSVSRFERTSPTRETPTRERKESDEVERTFQSLYNRYVRDASSSSNDERTPMCSPTKELTPVAVPKKTTTTPAKKEDTVVKQKEDPSVKAMDKVNAISSIAEQAATVAREKKVEAEKKAENPVAMFKEKFSDVEMQPVVIPKRDLKPASSQMDRLLKNEKTIEAIERKTVSREATPKAATPVPAAAAATAKPAAAATSKVPSSPILKTSVSASTSPATKPPTTIKKEASPAPKGTVAKKEASPAPKSTVIKEASPAPKSTVSKEASPALKITVTPEAKKSTVTKEASPAPAKTVVKKEDSPSPATKTAVSKPPLTKEPSPAPKAAATVVKKEPSPAPKATVTKEPSPAPKATITKEPSPAPKTTVSKKEASPSPKPIVSKEASPAPKAATAVVKKEASPAPKAKDQSTTKREASPAPKMRERSRFREPSVGVTIVLGGAEGEPKSAVDRVKERSVVREGSPSLLAVPQRSARRSPEKETKTMDSPPDSATLPKRRDRTARTLDALKTKLEEQKKEGGEKGEEADRVEELPRATSRPPMLLVTQPSLPSTPRASTSGGYVWEDARSDGTDEDEEEEEDSDTEFCVSETFRIEQPRVHLGILEGGRASKSPFGSDFDSDIDMSVFLAAPGSGRRESRGRVGAGAALPAPPPPIFTASVTFDGQEECWDSAREDDDDDYRPGSSAMGVYLSPAEFSSDESFDGEHYHDSVAVGCTLTLCQKAALRGDDETDSEFYESEEYSDESWYEDEDEDEYEDEEEYGSEYEEEEEEYEDEDDVSRWSEPPRDSSPAPRFKPVEADVSVDMVEYEEVDGEMGASATLSLSKATTKRILKDGQSERPDISVVAQSVAPCEESVKGEEVAELREPSVEPSSARMVQSSPIARKKDIHVVPTYVKPQEEKVKAEEAGRFAADKKTATDFAKKSVIQPPKLAKADVKQVETKIAEKPKPVEEPKKDAGKPPTAAAAAKPAVTPVAAAAADAVKKPEPEDKSAVRKSALNMSAEDAKKKEKEEKEAAQTKARRLGTVSSLADKFKEEPKEKEEYSYKRSSRLTQKDEERPRKKYEIVKPVINDDFDKQVAELRSKMKTGTSQLQTQMMELNKGILSQTEEAKLKELEDKHKSLLNKTSGVFGKADEEKERWKKARDAETEKDLMKIEEGKRRGRTPQPEEKKKDELKPAPAEPKRTVRKINRDKSPTPVPPANAAAAAAAAGAKPAAAGAKPGAAAPVAPTAAAAGKIPEPPKPPPAPGVAKKEEEKKATPKPLRKMMNTQPVTMQSGPMKMPDAKIEVNDNNADLFEAVAIVATKRKKSIIELRNAKEEAKKERLQALREGKTIKEMQGPKGDGAAATKIRNAAARADDVSQASSDRSANKRYAARRKTQELVNPSTLMAEPKAKRRRRSAMRRRRYTREPHDIDVLLGWDKENSFEQLEKKFTAAGLDKMRPPATAERSAMRKRKRQMNSKIWISELTDIDKIYKTSELRDIQASV</sequence>
<feature type="compositionally biased region" description="Basic and acidic residues" evidence="2">
    <location>
        <begin position="484"/>
        <end position="498"/>
    </location>
</feature>
<evidence type="ECO:0000256" key="1">
    <source>
        <dbReference type="SAM" id="Coils"/>
    </source>
</evidence>
<feature type="region of interest" description="Disordered" evidence="2">
    <location>
        <begin position="577"/>
        <end position="997"/>
    </location>
</feature>
<feature type="region of interest" description="Disordered" evidence="2">
    <location>
        <begin position="124"/>
        <end position="174"/>
    </location>
</feature>
<dbReference type="Gene3D" id="1.20.5.170">
    <property type="match status" value="1"/>
</dbReference>
<feature type="region of interest" description="Disordered" evidence="2">
    <location>
        <begin position="1322"/>
        <end position="1470"/>
    </location>
</feature>
<feature type="compositionally biased region" description="Basic and acidic residues" evidence="2">
    <location>
        <begin position="577"/>
        <end position="586"/>
    </location>
</feature>
<feature type="compositionally biased region" description="Polar residues" evidence="2">
    <location>
        <begin position="953"/>
        <end position="967"/>
    </location>
</feature>
<feature type="compositionally biased region" description="Acidic residues" evidence="2">
    <location>
        <begin position="979"/>
        <end position="991"/>
    </location>
</feature>